<evidence type="ECO:0000313" key="7">
    <source>
        <dbReference type="EMBL" id="MFC4102722.1"/>
    </source>
</evidence>
<organism evidence="7 8">
    <name type="scientific">Paenibacillus xanthanilyticus</name>
    <dbReference type="NCBI Taxonomy" id="1783531"/>
    <lineage>
        <taxon>Bacteria</taxon>
        <taxon>Bacillati</taxon>
        <taxon>Bacillota</taxon>
        <taxon>Bacilli</taxon>
        <taxon>Bacillales</taxon>
        <taxon>Paenibacillaceae</taxon>
        <taxon>Paenibacillus</taxon>
    </lineage>
</organism>
<keyword evidence="4" id="KW-0804">Transcription</keyword>
<dbReference type="Gene3D" id="2.60.120.10">
    <property type="entry name" value="Jelly Rolls"/>
    <property type="match status" value="1"/>
</dbReference>
<feature type="domain" description="Cyclic nucleotide-binding" evidence="5">
    <location>
        <begin position="24"/>
        <end position="104"/>
    </location>
</feature>
<dbReference type="RefSeq" id="WP_377721338.1">
    <property type="nucleotide sequence ID" value="NZ_JBHSAM010000034.1"/>
</dbReference>
<dbReference type="Pfam" id="PF13545">
    <property type="entry name" value="HTH_Crp_2"/>
    <property type="match status" value="1"/>
</dbReference>
<feature type="domain" description="HTH crp-type" evidence="6">
    <location>
        <begin position="139"/>
        <end position="212"/>
    </location>
</feature>
<evidence type="ECO:0000259" key="6">
    <source>
        <dbReference type="PROSITE" id="PS51063"/>
    </source>
</evidence>
<dbReference type="Pfam" id="PF00027">
    <property type="entry name" value="cNMP_binding"/>
    <property type="match status" value="1"/>
</dbReference>
<dbReference type="PANTHER" id="PTHR24567">
    <property type="entry name" value="CRP FAMILY TRANSCRIPTIONAL REGULATORY PROTEIN"/>
    <property type="match status" value="1"/>
</dbReference>
<dbReference type="InterPro" id="IPR050397">
    <property type="entry name" value="Env_Response_Regulators"/>
</dbReference>
<dbReference type="PROSITE" id="PS51063">
    <property type="entry name" value="HTH_CRP_2"/>
    <property type="match status" value="1"/>
</dbReference>
<evidence type="ECO:0000313" key="8">
    <source>
        <dbReference type="Proteomes" id="UP001595715"/>
    </source>
</evidence>
<dbReference type="PANTHER" id="PTHR24567:SF74">
    <property type="entry name" value="HTH-TYPE TRANSCRIPTIONAL REGULATOR ARCR"/>
    <property type="match status" value="1"/>
</dbReference>
<accession>A0ABV8KA09</accession>
<protein>
    <submittedName>
        <fullName evidence="7">Crp/Fnr family transcriptional regulator</fullName>
    </submittedName>
</protein>
<dbReference type="InterPro" id="IPR000595">
    <property type="entry name" value="cNMP-bd_dom"/>
</dbReference>
<dbReference type="SUPFAM" id="SSF46785">
    <property type="entry name" value="Winged helix' DNA-binding domain"/>
    <property type="match status" value="1"/>
</dbReference>
<keyword evidence="1" id="KW-0805">Transcription regulation</keyword>
<proteinExistence type="predicted"/>
<dbReference type="InterPro" id="IPR036388">
    <property type="entry name" value="WH-like_DNA-bd_sf"/>
</dbReference>
<evidence type="ECO:0000256" key="3">
    <source>
        <dbReference type="ARBA" id="ARBA00023159"/>
    </source>
</evidence>
<evidence type="ECO:0000256" key="4">
    <source>
        <dbReference type="ARBA" id="ARBA00023163"/>
    </source>
</evidence>
<gene>
    <name evidence="7" type="ORF">ACFOZ8_24175</name>
</gene>
<dbReference type="PROSITE" id="PS50042">
    <property type="entry name" value="CNMP_BINDING_3"/>
    <property type="match status" value="1"/>
</dbReference>
<dbReference type="EMBL" id="JBHSAM010000034">
    <property type="protein sequence ID" value="MFC4102722.1"/>
    <property type="molecule type" value="Genomic_DNA"/>
</dbReference>
<keyword evidence="2" id="KW-0238">DNA-binding</keyword>
<evidence type="ECO:0000256" key="2">
    <source>
        <dbReference type="ARBA" id="ARBA00023125"/>
    </source>
</evidence>
<dbReference type="Gene3D" id="1.10.10.10">
    <property type="entry name" value="Winged helix-like DNA-binding domain superfamily/Winged helix DNA-binding domain"/>
    <property type="match status" value="1"/>
</dbReference>
<dbReference type="InterPro" id="IPR012318">
    <property type="entry name" value="HTH_CRP"/>
</dbReference>
<evidence type="ECO:0000256" key="1">
    <source>
        <dbReference type="ARBA" id="ARBA00023015"/>
    </source>
</evidence>
<keyword evidence="8" id="KW-1185">Reference proteome</keyword>
<dbReference type="InterPro" id="IPR014710">
    <property type="entry name" value="RmlC-like_jellyroll"/>
</dbReference>
<sequence length="232" mass="26098">MESNHYWLKGSHSLQELFQGIGKPVQYKSGDRLFTQGDMTDYFYYLIDGAVKVVVNWENGSEKTVMNQEGGMLGVVTAINRIPQFTTAIVTKPSTLIKVDVPTLIPYLSNKPEWILSFCQEMGAKVHLLTVQLSTMTFLTVEKRICYTLLMLSRDIGSDTSQGLKIPARMTDQELANLVGTSRATISKVMSSLKKNNLVTKIKNHIYIVDKEGLRNFVFSNDSMTWNLSEGN</sequence>
<comment type="caution">
    <text evidence="7">The sequence shown here is derived from an EMBL/GenBank/DDBJ whole genome shotgun (WGS) entry which is preliminary data.</text>
</comment>
<keyword evidence="3" id="KW-0010">Activator</keyword>
<dbReference type="Proteomes" id="UP001595715">
    <property type="component" value="Unassembled WGS sequence"/>
</dbReference>
<dbReference type="InterPro" id="IPR036390">
    <property type="entry name" value="WH_DNA-bd_sf"/>
</dbReference>
<reference evidence="8" key="1">
    <citation type="journal article" date="2019" name="Int. J. Syst. Evol. Microbiol.">
        <title>The Global Catalogue of Microorganisms (GCM) 10K type strain sequencing project: providing services to taxonomists for standard genome sequencing and annotation.</title>
        <authorList>
            <consortium name="The Broad Institute Genomics Platform"/>
            <consortium name="The Broad Institute Genome Sequencing Center for Infectious Disease"/>
            <person name="Wu L."/>
            <person name="Ma J."/>
        </authorList>
    </citation>
    <scope>NUCLEOTIDE SEQUENCE [LARGE SCALE GENOMIC DNA]</scope>
    <source>
        <strain evidence="8">IBRC-M 10987</strain>
    </source>
</reference>
<dbReference type="CDD" id="cd00038">
    <property type="entry name" value="CAP_ED"/>
    <property type="match status" value="1"/>
</dbReference>
<dbReference type="SUPFAM" id="SSF51206">
    <property type="entry name" value="cAMP-binding domain-like"/>
    <property type="match status" value="1"/>
</dbReference>
<dbReference type="InterPro" id="IPR018490">
    <property type="entry name" value="cNMP-bd_dom_sf"/>
</dbReference>
<dbReference type="SMART" id="SM00419">
    <property type="entry name" value="HTH_CRP"/>
    <property type="match status" value="1"/>
</dbReference>
<evidence type="ECO:0000259" key="5">
    <source>
        <dbReference type="PROSITE" id="PS50042"/>
    </source>
</evidence>
<name>A0ABV8KA09_9BACL</name>